<dbReference type="CDD" id="cd12797">
    <property type="entry name" value="M23_peptidase"/>
    <property type="match status" value="1"/>
</dbReference>
<dbReference type="GO" id="GO:0004222">
    <property type="term" value="F:metalloendopeptidase activity"/>
    <property type="evidence" value="ECO:0007669"/>
    <property type="project" value="TreeGrafter"/>
</dbReference>
<dbReference type="PANTHER" id="PTHR21666:SF270">
    <property type="entry name" value="MUREIN HYDROLASE ACTIVATOR ENVC"/>
    <property type="match status" value="1"/>
</dbReference>
<evidence type="ECO:0000259" key="2">
    <source>
        <dbReference type="Pfam" id="PF01551"/>
    </source>
</evidence>
<keyword evidence="4" id="KW-1185">Reference proteome</keyword>
<gene>
    <name evidence="3" type="ORF">E8L90_29100</name>
</gene>
<dbReference type="SUPFAM" id="SSF51261">
    <property type="entry name" value="Duplicated hybrid motif"/>
    <property type="match status" value="1"/>
</dbReference>
<protein>
    <submittedName>
        <fullName evidence="3">M23 family metallopeptidase</fullName>
    </submittedName>
</protein>
<evidence type="ECO:0000256" key="1">
    <source>
        <dbReference type="SAM" id="MobiDB-lite"/>
    </source>
</evidence>
<name>A0A4U2YEF3_9BACL</name>
<dbReference type="InterPro" id="IPR011055">
    <property type="entry name" value="Dup_hybrid_motif"/>
</dbReference>
<evidence type="ECO:0000313" key="3">
    <source>
        <dbReference type="EMBL" id="TKI59130.1"/>
    </source>
</evidence>
<reference evidence="3 4" key="1">
    <citation type="submission" date="2019-04" db="EMBL/GenBank/DDBJ databases">
        <title>Whole genome sequencing of Brevibacillus sp. TGS2-1.</title>
        <authorList>
            <person name="Choi A."/>
        </authorList>
    </citation>
    <scope>NUCLEOTIDE SEQUENCE [LARGE SCALE GENOMIC DNA]</scope>
    <source>
        <strain evidence="3 4">TGS2-1</strain>
    </source>
</reference>
<dbReference type="Proteomes" id="UP000307841">
    <property type="component" value="Unassembled WGS sequence"/>
</dbReference>
<feature type="domain" description="M23ase beta-sheet core" evidence="2">
    <location>
        <begin position="2"/>
        <end position="86"/>
    </location>
</feature>
<dbReference type="RefSeq" id="WP_137033020.1">
    <property type="nucleotide sequence ID" value="NZ_SZNK01000001.1"/>
</dbReference>
<dbReference type="InterPro" id="IPR016047">
    <property type="entry name" value="M23ase_b-sheet_dom"/>
</dbReference>
<comment type="caution">
    <text evidence="3">The sequence shown here is derived from an EMBL/GenBank/DDBJ whole genome shotgun (WGS) entry which is preliminary data.</text>
</comment>
<dbReference type="EMBL" id="SZNK01000001">
    <property type="protein sequence ID" value="TKI59130.1"/>
    <property type="molecule type" value="Genomic_DNA"/>
</dbReference>
<dbReference type="OrthoDB" id="2471812at2"/>
<dbReference type="Gene3D" id="2.70.70.10">
    <property type="entry name" value="Glucose Permease (Domain IIA)"/>
    <property type="match status" value="1"/>
</dbReference>
<evidence type="ECO:0000313" key="4">
    <source>
        <dbReference type="Proteomes" id="UP000307841"/>
    </source>
</evidence>
<accession>A0A4U2YEF3</accession>
<dbReference type="AlphaFoldDB" id="A0A4U2YEF3"/>
<dbReference type="PANTHER" id="PTHR21666">
    <property type="entry name" value="PEPTIDASE-RELATED"/>
    <property type="match status" value="1"/>
</dbReference>
<dbReference type="Pfam" id="PF01551">
    <property type="entry name" value="Peptidase_M23"/>
    <property type="match status" value="1"/>
</dbReference>
<organism evidence="3 4">
    <name type="scientific">Brevibacillus antibioticus</name>
    <dbReference type="NCBI Taxonomy" id="2570228"/>
    <lineage>
        <taxon>Bacteria</taxon>
        <taxon>Bacillati</taxon>
        <taxon>Bacillota</taxon>
        <taxon>Bacilli</taxon>
        <taxon>Bacillales</taxon>
        <taxon>Paenibacillaceae</taxon>
        <taxon>Brevibacillus</taxon>
    </lineage>
</organism>
<feature type="region of interest" description="Disordered" evidence="1">
    <location>
        <begin position="62"/>
        <end position="106"/>
    </location>
</feature>
<dbReference type="InterPro" id="IPR050570">
    <property type="entry name" value="Cell_wall_metabolism_enzyme"/>
</dbReference>
<proteinExistence type="predicted"/>
<sequence length="106" mass="11540">MDIAVNKEPVYSPQKGTVLSAGFWLSAGNYVAIETKDRDPDTDKKLVIRFLHLKSKSVSTGESVSRGEEIAVSGNTGTATTGPHLEDQTVPNFKKAFNISDEKEKN</sequence>